<evidence type="ECO:0000256" key="4">
    <source>
        <dbReference type="ARBA" id="ARBA00023110"/>
    </source>
</evidence>
<dbReference type="OMA" id="HQNKYLM"/>
<dbReference type="FunFam" id="2.40.100.10:FF:000022">
    <property type="entry name" value="Peptidyl-prolyl cis-trans isomerase CYP95"/>
    <property type="match status" value="1"/>
</dbReference>
<protein>
    <recommendedName>
        <fullName evidence="3">peptidylprolyl isomerase</fullName>
        <ecNumber evidence="3">5.2.1.8</ecNumber>
    </recommendedName>
</protein>
<dbReference type="EC" id="5.2.1.8" evidence="3"/>
<dbReference type="GO" id="GO:0005737">
    <property type="term" value="C:cytoplasm"/>
    <property type="evidence" value="ECO:0007669"/>
    <property type="project" value="TreeGrafter"/>
</dbReference>
<feature type="compositionally biased region" description="Basic residues" evidence="6">
    <location>
        <begin position="214"/>
        <end position="236"/>
    </location>
</feature>
<accession>A0A835D9Z7</accession>
<feature type="compositionally biased region" description="Low complexity" evidence="6">
    <location>
        <begin position="260"/>
        <end position="272"/>
    </location>
</feature>
<feature type="compositionally biased region" description="Low complexity" evidence="6">
    <location>
        <begin position="546"/>
        <end position="555"/>
    </location>
</feature>
<dbReference type="PROSITE" id="PS50072">
    <property type="entry name" value="CSA_PPIASE_2"/>
    <property type="match status" value="1"/>
</dbReference>
<feature type="compositionally biased region" description="Basic and acidic residues" evidence="6">
    <location>
        <begin position="708"/>
        <end position="726"/>
    </location>
</feature>
<dbReference type="GO" id="GO:0016018">
    <property type="term" value="F:cyclosporin A binding"/>
    <property type="evidence" value="ECO:0007669"/>
    <property type="project" value="TreeGrafter"/>
</dbReference>
<keyword evidence="5" id="KW-0413">Isomerase</keyword>
<evidence type="ECO:0000313" key="9">
    <source>
        <dbReference type="Proteomes" id="UP000655225"/>
    </source>
</evidence>
<reference evidence="8 9" key="1">
    <citation type="submission" date="2020-04" db="EMBL/GenBank/DDBJ databases">
        <title>Plant Genome Project.</title>
        <authorList>
            <person name="Zhang R.-G."/>
        </authorList>
    </citation>
    <scope>NUCLEOTIDE SEQUENCE [LARGE SCALE GENOMIC DNA]</scope>
    <source>
        <strain evidence="8">YNK0</strain>
        <tissue evidence="8">Leaf</tissue>
    </source>
</reference>
<evidence type="ECO:0000256" key="2">
    <source>
        <dbReference type="ARBA" id="ARBA00007365"/>
    </source>
</evidence>
<feature type="compositionally biased region" description="Polar residues" evidence="6">
    <location>
        <begin position="655"/>
        <end position="668"/>
    </location>
</feature>
<dbReference type="InterPro" id="IPR002130">
    <property type="entry name" value="Cyclophilin-type_PPIase_dom"/>
</dbReference>
<comment type="caution">
    <text evidence="8">The sequence shown here is derived from an EMBL/GenBank/DDBJ whole genome shotgun (WGS) entry which is preliminary data.</text>
</comment>
<proteinExistence type="inferred from homology"/>
<feature type="compositionally biased region" description="Low complexity" evidence="6">
    <location>
        <begin position="484"/>
        <end position="506"/>
    </location>
</feature>
<comment type="similarity">
    <text evidence="2">Belongs to the cyclophilin-type PPIase family.</text>
</comment>
<feature type="compositionally biased region" description="Basic and acidic residues" evidence="6">
    <location>
        <begin position="374"/>
        <end position="395"/>
    </location>
</feature>
<dbReference type="PRINTS" id="PR00153">
    <property type="entry name" value="CSAPPISMRASE"/>
</dbReference>
<dbReference type="PANTHER" id="PTHR11071:SF561">
    <property type="entry name" value="PEPTIDYL-PROLYL CIS-TRANS ISOMERASE D-RELATED"/>
    <property type="match status" value="1"/>
</dbReference>
<feature type="region of interest" description="Disordered" evidence="6">
    <location>
        <begin position="199"/>
        <end position="736"/>
    </location>
</feature>
<dbReference type="PANTHER" id="PTHR11071">
    <property type="entry name" value="PEPTIDYL-PROLYL CIS-TRANS ISOMERASE"/>
    <property type="match status" value="1"/>
</dbReference>
<evidence type="ECO:0000313" key="8">
    <source>
        <dbReference type="EMBL" id="KAF8393257.1"/>
    </source>
</evidence>
<dbReference type="SUPFAM" id="SSF50891">
    <property type="entry name" value="Cyclophilin-like"/>
    <property type="match status" value="1"/>
</dbReference>
<evidence type="ECO:0000256" key="6">
    <source>
        <dbReference type="SAM" id="MobiDB-lite"/>
    </source>
</evidence>
<comment type="catalytic activity">
    <reaction evidence="1">
        <text>[protein]-peptidylproline (omega=180) = [protein]-peptidylproline (omega=0)</text>
        <dbReference type="Rhea" id="RHEA:16237"/>
        <dbReference type="Rhea" id="RHEA-COMP:10747"/>
        <dbReference type="Rhea" id="RHEA-COMP:10748"/>
        <dbReference type="ChEBI" id="CHEBI:83833"/>
        <dbReference type="ChEBI" id="CHEBI:83834"/>
        <dbReference type="EC" id="5.2.1.8"/>
    </reaction>
</comment>
<dbReference type="GO" id="GO:0003755">
    <property type="term" value="F:peptidyl-prolyl cis-trans isomerase activity"/>
    <property type="evidence" value="ECO:0007669"/>
    <property type="project" value="UniProtKB-KW"/>
</dbReference>
<feature type="compositionally biased region" description="Basic residues" evidence="6">
    <location>
        <begin position="277"/>
        <end position="315"/>
    </location>
</feature>
<gene>
    <name evidence="8" type="ORF">HHK36_021498</name>
</gene>
<sequence>MEIITKKKNPLVFLDVSIDGDPAERMSFELFYDTVPKTAENFRALCTGEKGIGSTTGKPLHYKGSIFHRIIKGLMAQGGDFSKRDGTGGESIYGGNFADESSRLKHDGPGLLSMANDGRNAYGSQFFITFEANHRFDRKHVVFGKLVEGHEILKKIEHVGTEEGRPDAVVKIINCGELLEGKNHRAAMLVNDKKKLNKLKAGKDASSDADNHEVRRKGKHKKPPRERRKKKKRRYRYYTSESDSSSDTDTESSESDSDSDSYSSSSSYISSSSDDRRRKRKRSSKKDKYRRGKRRDKRREKRRKRRDKRLKRKSKRTSESLSNTESKSTSESNSEDDGVDIRGQAGKPKNSFQISAGNQSPSVKGKEASSLQRKKGDSADVLKQDKGESPRKNGDLHSNGVEAEAKSDRSSDRQPDVVDDHPSKSRSRSMSPKRTMSKRKSISPRRSLSKSPRPSVSSKRSASRSPTPSVHRSTPRAPQRRSISRSPARSINSRSPTRSFSRSPVRGKPLRSINSRSPARSVSRSPVRGKPGRSISRSPVRARPGRSISRSSVRSLSRRSISRSPLKTLPRRTISRSPLRVTRRIVSKSPVRVSHRNVSRSPIRRVSRKSISRSPGRAPLRRSISRSPVRAPSRINHGTYSRSPASPRRRERTSLSNHGRSVSRSASPDGSPKRIRRGRGFSQRYSYARRYRTPSPDRSPLRSQRYSGRGDRDRYSSYRSYSDRSPRRYRSPPRVRTPPRFGINHLHDILMSGSITLHVCYVYSAAANMVHSVTIYGESLDTEAEEAGHGAEVCRGAQYITAAAVIAVVQCVAVHLLRNLGRVCPHELRSRGHCLGAGAHQSRGPRWTCHLPSVQVDASQDHHLAAHLERGAWFLMEMGLQTLAKGRNELVVVAVVLVVVKR</sequence>
<dbReference type="OrthoDB" id="1166594at2759"/>
<evidence type="ECO:0000256" key="5">
    <source>
        <dbReference type="ARBA" id="ARBA00023235"/>
    </source>
</evidence>
<keyword evidence="4" id="KW-0697">Rotamase</keyword>
<feature type="compositionally biased region" description="Low complexity" evidence="6">
    <location>
        <begin position="319"/>
        <end position="332"/>
    </location>
</feature>
<dbReference type="GO" id="GO:0006457">
    <property type="term" value="P:protein folding"/>
    <property type="evidence" value="ECO:0007669"/>
    <property type="project" value="TreeGrafter"/>
</dbReference>
<feature type="compositionally biased region" description="Basic and acidic residues" evidence="6">
    <location>
        <begin position="403"/>
        <end position="423"/>
    </location>
</feature>
<feature type="compositionally biased region" description="Polar residues" evidence="6">
    <location>
        <begin position="350"/>
        <end position="362"/>
    </location>
</feature>
<dbReference type="EMBL" id="JABCRI010000015">
    <property type="protein sequence ID" value="KAF8393257.1"/>
    <property type="molecule type" value="Genomic_DNA"/>
</dbReference>
<dbReference type="Gene3D" id="2.40.100.10">
    <property type="entry name" value="Cyclophilin-like"/>
    <property type="match status" value="1"/>
</dbReference>
<evidence type="ECO:0000259" key="7">
    <source>
        <dbReference type="PROSITE" id="PS50072"/>
    </source>
</evidence>
<evidence type="ECO:0000256" key="1">
    <source>
        <dbReference type="ARBA" id="ARBA00000971"/>
    </source>
</evidence>
<feature type="compositionally biased region" description="Acidic residues" evidence="6">
    <location>
        <begin position="244"/>
        <end position="259"/>
    </location>
</feature>
<feature type="compositionally biased region" description="Low complexity" evidence="6">
    <location>
        <begin position="444"/>
        <end position="477"/>
    </location>
</feature>
<feature type="compositionally biased region" description="Basic residues" evidence="6">
    <location>
        <begin position="593"/>
        <end position="611"/>
    </location>
</feature>
<keyword evidence="9" id="KW-1185">Reference proteome</keyword>
<name>A0A835D9Z7_TETSI</name>
<evidence type="ECO:0000256" key="3">
    <source>
        <dbReference type="ARBA" id="ARBA00013194"/>
    </source>
</evidence>
<dbReference type="Pfam" id="PF00160">
    <property type="entry name" value="Pro_isomerase"/>
    <property type="match status" value="1"/>
</dbReference>
<dbReference type="AlphaFoldDB" id="A0A835D9Z7"/>
<dbReference type="InterPro" id="IPR029000">
    <property type="entry name" value="Cyclophilin-like_dom_sf"/>
</dbReference>
<feature type="compositionally biased region" description="Low complexity" evidence="6">
    <location>
        <begin position="515"/>
        <end position="528"/>
    </location>
</feature>
<feature type="domain" description="PPIase cyclophilin-type" evidence="7">
    <location>
        <begin position="13"/>
        <end position="177"/>
    </location>
</feature>
<organism evidence="8 9">
    <name type="scientific">Tetracentron sinense</name>
    <name type="common">Spur-leaf</name>
    <dbReference type="NCBI Taxonomy" id="13715"/>
    <lineage>
        <taxon>Eukaryota</taxon>
        <taxon>Viridiplantae</taxon>
        <taxon>Streptophyta</taxon>
        <taxon>Embryophyta</taxon>
        <taxon>Tracheophyta</taxon>
        <taxon>Spermatophyta</taxon>
        <taxon>Magnoliopsida</taxon>
        <taxon>Trochodendrales</taxon>
        <taxon>Trochodendraceae</taxon>
        <taxon>Tetracentron</taxon>
    </lineage>
</organism>
<feature type="compositionally biased region" description="Basic and acidic residues" evidence="6">
    <location>
        <begin position="201"/>
        <end position="213"/>
    </location>
</feature>
<dbReference type="Proteomes" id="UP000655225">
    <property type="component" value="Unassembled WGS sequence"/>
</dbReference>